<dbReference type="AlphaFoldDB" id="A0A832SW99"/>
<dbReference type="Proteomes" id="UP000651120">
    <property type="component" value="Unassembled WGS sequence"/>
</dbReference>
<comment type="caution">
    <text evidence="1">The sequence shown here is derived from an EMBL/GenBank/DDBJ whole genome shotgun (WGS) entry which is preliminary data.</text>
</comment>
<name>A0A832SW99_9CREN</name>
<protein>
    <submittedName>
        <fullName evidence="1">Uncharacterized protein</fullName>
    </submittedName>
</protein>
<evidence type="ECO:0000313" key="1">
    <source>
        <dbReference type="EMBL" id="HII46516.1"/>
    </source>
</evidence>
<feature type="non-terminal residue" evidence="1">
    <location>
        <position position="1"/>
    </location>
</feature>
<accession>A0A832SW99</accession>
<evidence type="ECO:0000313" key="2">
    <source>
        <dbReference type="Proteomes" id="UP000651120"/>
    </source>
</evidence>
<proteinExistence type="predicted"/>
<dbReference type="EMBL" id="DUJP01000015">
    <property type="protein sequence ID" value="HII46516.1"/>
    <property type="molecule type" value="Genomic_DNA"/>
</dbReference>
<reference evidence="1" key="1">
    <citation type="journal article" date="2020" name="bioRxiv">
        <title>A rank-normalized archaeal taxonomy based on genome phylogeny resolves widespread incomplete and uneven classifications.</title>
        <authorList>
            <person name="Rinke C."/>
            <person name="Chuvochina M."/>
            <person name="Mussig A.J."/>
            <person name="Chaumeil P.-A."/>
            <person name="Waite D.W."/>
            <person name="Whitman W.B."/>
            <person name="Parks D.H."/>
            <person name="Hugenholtz P."/>
        </authorList>
    </citation>
    <scope>NUCLEOTIDE SEQUENCE</scope>
    <source>
        <strain evidence="1">UBA8839</strain>
    </source>
</reference>
<sequence>GGGGSRVVAGVWLDGERALVLTALTGDNSTKGKRGIELPLGIYSPGKTQEGGSY</sequence>
<organism evidence="1 2">
    <name type="scientific">Pyrobaculum aerophilum</name>
    <dbReference type="NCBI Taxonomy" id="13773"/>
    <lineage>
        <taxon>Archaea</taxon>
        <taxon>Thermoproteota</taxon>
        <taxon>Thermoprotei</taxon>
        <taxon>Thermoproteales</taxon>
        <taxon>Thermoproteaceae</taxon>
        <taxon>Pyrobaculum</taxon>
    </lineage>
</organism>
<gene>
    <name evidence="1" type="ORF">HA333_03430</name>
</gene>